<name>A0A2S7MZM1_9BACI</name>
<dbReference type="Proteomes" id="UP000239663">
    <property type="component" value="Unassembled WGS sequence"/>
</dbReference>
<gene>
    <name evidence="1" type="ORF">CYL18_10495</name>
</gene>
<dbReference type="OrthoDB" id="2439638at2"/>
<dbReference type="RefSeq" id="WP_104849462.1">
    <property type="nucleotide sequence ID" value="NZ_PKOZ01000005.1"/>
</dbReference>
<dbReference type="AlphaFoldDB" id="A0A2S7MZM1"/>
<dbReference type="EMBL" id="PKOZ01000005">
    <property type="protein sequence ID" value="PQD95203.1"/>
    <property type="molecule type" value="Genomic_DNA"/>
</dbReference>
<keyword evidence="2" id="KW-1185">Reference proteome</keyword>
<comment type="caution">
    <text evidence="1">The sequence shown here is derived from an EMBL/GenBank/DDBJ whole genome shotgun (WGS) entry which is preliminary data.</text>
</comment>
<evidence type="ECO:0000313" key="2">
    <source>
        <dbReference type="Proteomes" id="UP000239663"/>
    </source>
</evidence>
<organism evidence="1 2">
    <name type="scientific">Pradoshia eiseniae</name>
    <dbReference type="NCBI Taxonomy" id="2064768"/>
    <lineage>
        <taxon>Bacteria</taxon>
        <taxon>Bacillati</taxon>
        <taxon>Bacillota</taxon>
        <taxon>Bacilli</taxon>
        <taxon>Bacillales</taxon>
        <taxon>Bacillaceae</taxon>
        <taxon>Pradoshia</taxon>
    </lineage>
</organism>
<reference evidence="1 2" key="1">
    <citation type="submission" date="2017-12" db="EMBL/GenBank/DDBJ databases">
        <title>Taxonomic description and draft genome of Pradoshia cofamensis Gen. nov., sp. nov., a thermotolerant bacillale isolated from anterior gut of earthworm Eisenia fetida.</title>
        <authorList>
            <person name="Saha T."/>
            <person name="Chakraborty R."/>
        </authorList>
    </citation>
    <scope>NUCLEOTIDE SEQUENCE [LARGE SCALE GENOMIC DNA]</scope>
    <source>
        <strain evidence="1 2">EAG3</strain>
    </source>
</reference>
<accession>A0A2S7MZM1</accession>
<proteinExistence type="predicted"/>
<sequence length="105" mass="11885">MDKKPSSKQGSRGEDINAIRQAHVTREFEENISRRALILMASYPFLIIGKIVEVVGDYVVIKAEVTNITELDGETFNIHIDNIEVFYIQKPGQPVIPDIRGEEDD</sequence>
<evidence type="ECO:0008006" key="3">
    <source>
        <dbReference type="Google" id="ProtNLM"/>
    </source>
</evidence>
<protein>
    <recommendedName>
        <fullName evidence="3">DUF2642 domain-containing protein</fullName>
    </recommendedName>
</protein>
<evidence type="ECO:0000313" key="1">
    <source>
        <dbReference type="EMBL" id="PQD95203.1"/>
    </source>
</evidence>